<dbReference type="GO" id="GO:0005886">
    <property type="term" value="C:plasma membrane"/>
    <property type="evidence" value="ECO:0007669"/>
    <property type="project" value="UniProtKB-SubCell"/>
</dbReference>
<evidence type="ECO:0000256" key="6">
    <source>
        <dbReference type="SAM" id="Phobius"/>
    </source>
</evidence>
<evidence type="ECO:0000313" key="9">
    <source>
        <dbReference type="Proteomes" id="UP000298460"/>
    </source>
</evidence>
<dbReference type="OrthoDB" id="3243324at2"/>
<evidence type="ECO:0000259" key="7">
    <source>
        <dbReference type="Pfam" id="PF13396"/>
    </source>
</evidence>
<protein>
    <submittedName>
        <fullName evidence="8">Transcriptional regulator</fullName>
    </submittedName>
</protein>
<evidence type="ECO:0000256" key="4">
    <source>
        <dbReference type="ARBA" id="ARBA00022989"/>
    </source>
</evidence>
<keyword evidence="3 6" id="KW-0812">Transmembrane</keyword>
<evidence type="ECO:0000256" key="3">
    <source>
        <dbReference type="ARBA" id="ARBA00022692"/>
    </source>
</evidence>
<dbReference type="EMBL" id="SPQQ01000032">
    <property type="protein sequence ID" value="TGE34730.1"/>
    <property type="molecule type" value="Genomic_DNA"/>
</dbReference>
<keyword evidence="9" id="KW-1185">Reference proteome</keyword>
<comment type="caution">
    <text evidence="8">The sequence shown here is derived from an EMBL/GenBank/DDBJ whole genome shotgun (WGS) entry which is preliminary data.</text>
</comment>
<feature type="transmembrane region" description="Helical" evidence="6">
    <location>
        <begin position="43"/>
        <end position="63"/>
    </location>
</feature>
<evidence type="ECO:0000256" key="1">
    <source>
        <dbReference type="ARBA" id="ARBA00004651"/>
    </source>
</evidence>
<keyword evidence="4 6" id="KW-1133">Transmembrane helix</keyword>
<reference evidence="8 9" key="1">
    <citation type="submission" date="2019-03" db="EMBL/GenBank/DDBJ databases">
        <title>Draft Genome Sequence of Desulfosporosinus fructosivorans Strain 63.6F, Isolated from Marine Sediment in the Baltic Sea.</title>
        <authorList>
            <person name="Hausmann B."/>
            <person name="Vandieken V."/>
            <person name="Pjevac P."/>
            <person name="Schreck K."/>
            <person name="Herbold C.W."/>
            <person name="Loy A."/>
        </authorList>
    </citation>
    <scope>NUCLEOTIDE SEQUENCE [LARGE SCALE GENOMIC DNA]</scope>
    <source>
        <strain evidence="8 9">63.6F</strain>
    </source>
</reference>
<feature type="transmembrane region" description="Helical" evidence="6">
    <location>
        <begin position="12"/>
        <end position="31"/>
    </location>
</feature>
<comment type="subcellular location">
    <subcellularLocation>
        <location evidence="1">Cell membrane</location>
        <topology evidence="1">Multi-pass membrane protein</topology>
    </subcellularLocation>
</comment>
<evidence type="ECO:0000313" key="8">
    <source>
        <dbReference type="EMBL" id="TGE34730.1"/>
    </source>
</evidence>
<gene>
    <name evidence="8" type="ORF">E4K67_29155</name>
</gene>
<dbReference type="Proteomes" id="UP000298460">
    <property type="component" value="Unassembled WGS sequence"/>
</dbReference>
<accession>A0A4Z0QWE8</accession>
<dbReference type="InterPro" id="IPR027379">
    <property type="entry name" value="CLS_N"/>
</dbReference>
<keyword evidence="5 6" id="KW-0472">Membrane</keyword>
<evidence type="ECO:0000256" key="5">
    <source>
        <dbReference type="ARBA" id="ARBA00023136"/>
    </source>
</evidence>
<feature type="domain" description="Cardiolipin synthase N-terminal" evidence="7">
    <location>
        <begin position="22"/>
        <end position="65"/>
    </location>
</feature>
<organism evidence="8 9">
    <name type="scientific">Desulfosporosinus fructosivorans</name>
    <dbReference type="NCBI Taxonomy" id="2018669"/>
    <lineage>
        <taxon>Bacteria</taxon>
        <taxon>Bacillati</taxon>
        <taxon>Bacillota</taxon>
        <taxon>Clostridia</taxon>
        <taxon>Eubacteriales</taxon>
        <taxon>Desulfitobacteriaceae</taxon>
        <taxon>Desulfosporosinus</taxon>
    </lineage>
</organism>
<proteinExistence type="predicted"/>
<dbReference type="Pfam" id="PF13396">
    <property type="entry name" value="PLDc_N"/>
    <property type="match status" value="1"/>
</dbReference>
<dbReference type="AlphaFoldDB" id="A0A4Z0QWE8"/>
<evidence type="ECO:0000256" key="2">
    <source>
        <dbReference type="ARBA" id="ARBA00022475"/>
    </source>
</evidence>
<keyword evidence="2" id="KW-1003">Cell membrane</keyword>
<name>A0A4Z0QWE8_9FIRM</name>
<sequence>MSMELANIPWNLVIPIIIFQVILQVASLISLVRSDGVQRGNKIMWAMIIILLSMMGPVLYWTLGREVR</sequence>